<proteinExistence type="predicted"/>
<dbReference type="Proteomes" id="UP001381693">
    <property type="component" value="Unassembled WGS sequence"/>
</dbReference>
<dbReference type="PANTHER" id="PTHR21054:SF2">
    <property type="entry name" value="MIP04191P"/>
    <property type="match status" value="1"/>
</dbReference>
<name>A0AAN8X4Y9_HALRR</name>
<evidence type="ECO:0000313" key="1">
    <source>
        <dbReference type="EMBL" id="KAK7076652.1"/>
    </source>
</evidence>
<keyword evidence="2" id="KW-1185">Reference proteome</keyword>
<dbReference type="InterPro" id="IPR021917">
    <property type="entry name" value="Unchr_Zn-peptidase-like"/>
</dbReference>
<evidence type="ECO:0000313" key="2">
    <source>
        <dbReference type="Proteomes" id="UP001381693"/>
    </source>
</evidence>
<dbReference type="InterPro" id="IPR053002">
    <property type="entry name" value="Metalloproteinase_M10B"/>
</dbReference>
<organism evidence="1 2">
    <name type="scientific">Halocaridina rubra</name>
    <name type="common">Hawaiian red shrimp</name>
    <dbReference type="NCBI Taxonomy" id="373956"/>
    <lineage>
        <taxon>Eukaryota</taxon>
        <taxon>Metazoa</taxon>
        <taxon>Ecdysozoa</taxon>
        <taxon>Arthropoda</taxon>
        <taxon>Crustacea</taxon>
        <taxon>Multicrustacea</taxon>
        <taxon>Malacostraca</taxon>
        <taxon>Eumalacostraca</taxon>
        <taxon>Eucarida</taxon>
        <taxon>Decapoda</taxon>
        <taxon>Pleocyemata</taxon>
        <taxon>Caridea</taxon>
        <taxon>Atyoidea</taxon>
        <taxon>Atyidae</taxon>
        <taxon>Halocaridina</taxon>
    </lineage>
</organism>
<comment type="caution">
    <text evidence="1">The sequence shown here is derived from an EMBL/GenBank/DDBJ whole genome shotgun (WGS) entry which is preliminary data.</text>
</comment>
<dbReference type="EMBL" id="JAXCGZ010009589">
    <property type="protein sequence ID" value="KAK7076652.1"/>
    <property type="molecule type" value="Genomic_DNA"/>
</dbReference>
<dbReference type="AlphaFoldDB" id="A0AAN8X4Y9"/>
<gene>
    <name evidence="1" type="ORF">SK128_005396</name>
</gene>
<sequence length="276" mass="30628">MLEVTNIQDGEIISHRLCLLRVAGTQAEATCAAIHNQSDNSRNGTLWKIYNGGFNALVPLIDGKNYLRIICGTEEMTIQVEYQPLRIPRFIRLVYITCLNEEKFQGPPSMERSPNTAVRKIQTGALVLQTFVAETLAAEGLGRRTFRYELNTEGNPIVHVVQLPLTLKEAHKFTEERLWETAALQILSSHLADKNCKYVAFFCGTRFNNPDKVIVKDEPEIMGLTKGHVSLGGGGLALVGTGALYSWATDVEDVIEAMQNNTPVDTNYLLDFSGGR</sequence>
<dbReference type="PANTHER" id="PTHR21054">
    <property type="entry name" value="ZINC METALLOPROTEINASE-RELATED"/>
    <property type="match status" value="1"/>
</dbReference>
<accession>A0AAN8X4Y9</accession>
<protein>
    <submittedName>
        <fullName evidence="1">Uncharacterized protein</fullName>
    </submittedName>
</protein>
<reference evidence="1 2" key="1">
    <citation type="submission" date="2023-11" db="EMBL/GenBank/DDBJ databases">
        <title>Halocaridina rubra genome assembly.</title>
        <authorList>
            <person name="Smith C."/>
        </authorList>
    </citation>
    <scope>NUCLEOTIDE SEQUENCE [LARGE SCALE GENOMIC DNA]</scope>
    <source>
        <strain evidence="1">EP-1</strain>
        <tissue evidence="1">Whole</tissue>
    </source>
</reference>
<dbReference type="Pfam" id="PF12044">
    <property type="entry name" value="Metallopep"/>
    <property type="match status" value="1"/>
</dbReference>